<gene>
    <name evidence="3" type="ORF">DFH07DRAFT_772331</name>
</gene>
<feature type="compositionally biased region" description="Low complexity" evidence="1">
    <location>
        <begin position="140"/>
        <end position="171"/>
    </location>
</feature>
<accession>A0AAD7J7P3</accession>
<feature type="region of interest" description="Disordered" evidence="1">
    <location>
        <begin position="130"/>
        <end position="171"/>
    </location>
</feature>
<keyword evidence="4" id="KW-1185">Reference proteome</keyword>
<reference evidence="3" key="1">
    <citation type="submission" date="2023-03" db="EMBL/GenBank/DDBJ databases">
        <title>Massive genome expansion in bonnet fungi (Mycena s.s.) driven by repeated elements and novel gene families across ecological guilds.</title>
        <authorList>
            <consortium name="Lawrence Berkeley National Laboratory"/>
            <person name="Harder C.B."/>
            <person name="Miyauchi S."/>
            <person name="Viragh M."/>
            <person name="Kuo A."/>
            <person name="Thoen E."/>
            <person name="Andreopoulos B."/>
            <person name="Lu D."/>
            <person name="Skrede I."/>
            <person name="Drula E."/>
            <person name="Henrissat B."/>
            <person name="Morin E."/>
            <person name="Kohler A."/>
            <person name="Barry K."/>
            <person name="LaButti K."/>
            <person name="Morin E."/>
            <person name="Salamov A."/>
            <person name="Lipzen A."/>
            <person name="Mereny Z."/>
            <person name="Hegedus B."/>
            <person name="Baldrian P."/>
            <person name="Stursova M."/>
            <person name="Weitz H."/>
            <person name="Taylor A."/>
            <person name="Grigoriev I.V."/>
            <person name="Nagy L.G."/>
            <person name="Martin F."/>
            <person name="Kauserud H."/>
        </authorList>
    </citation>
    <scope>NUCLEOTIDE SEQUENCE</scope>
    <source>
        <strain evidence="3">CBHHK188m</strain>
    </source>
</reference>
<feature type="signal peptide" evidence="2">
    <location>
        <begin position="1"/>
        <end position="23"/>
    </location>
</feature>
<evidence type="ECO:0000256" key="1">
    <source>
        <dbReference type="SAM" id="MobiDB-lite"/>
    </source>
</evidence>
<evidence type="ECO:0000313" key="4">
    <source>
        <dbReference type="Proteomes" id="UP001215280"/>
    </source>
</evidence>
<dbReference type="EMBL" id="JARJLG010000053">
    <property type="protein sequence ID" value="KAJ7758997.1"/>
    <property type="molecule type" value="Genomic_DNA"/>
</dbReference>
<dbReference type="AlphaFoldDB" id="A0AAD7J7P3"/>
<keyword evidence="2" id="KW-0732">Signal</keyword>
<proteinExistence type="predicted"/>
<feature type="chain" id="PRO_5042104914" evidence="2">
    <location>
        <begin position="24"/>
        <end position="190"/>
    </location>
</feature>
<organism evidence="3 4">
    <name type="scientific">Mycena maculata</name>
    <dbReference type="NCBI Taxonomy" id="230809"/>
    <lineage>
        <taxon>Eukaryota</taxon>
        <taxon>Fungi</taxon>
        <taxon>Dikarya</taxon>
        <taxon>Basidiomycota</taxon>
        <taxon>Agaricomycotina</taxon>
        <taxon>Agaricomycetes</taxon>
        <taxon>Agaricomycetidae</taxon>
        <taxon>Agaricales</taxon>
        <taxon>Marasmiineae</taxon>
        <taxon>Mycenaceae</taxon>
        <taxon>Mycena</taxon>
    </lineage>
</organism>
<name>A0AAD7J7P3_9AGAR</name>
<sequence>MVGAIFQILTLAIVGAQFSVASPAPAIVTVPDPIGGPPESVPVPASIAGVDLQGHTTYVLLGSTETATLVAASDFFSLTEVDASPSATTSVGAACGFQSSDAVCTFVDNGAAVATTTVSSPGSMTLSVANATPVSGTGGSSSKSGSASSSNSGSSSAPSSSPTSKPNSSRTSSTSIFAVILALSLACRLV</sequence>
<comment type="caution">
    <text evidence="3">The sequence shown here is derived from an EMBL/GenBank/DDBJ whole genome shotgun (WGS) entry which is preliminary data.</text>
</comment>
<protein>
    <submittedName>
        <fullName evidence="3">Uncharacterized protein</fullName>
    </submittedName>
</protein>
<evidence type="ECO:0000313" key="3">
    <source>
        <dbReference type="EMBL" id="KAJ7758997.1"/>
    </source>
</evidence>
<evidence type="ECO:0000256" key="2">
    <source>
        <dbReference type="SAM" id="SignalP"/>
    </source>
</evidence>
<dbReference type="Proteomes" id="UP001215280">
    <property type="component" value="Unassembled WGS sequence"/>
</dbReference>